<proteinExistence type="predicted"/>
<protein>
    <recommendedName>
        <fullName evidence="3">Lipoprotein</fullName>
    </recommendedName>
</protein>
<evidence type="ECO:0000313" key="2">
    <source>
        <dbReference type="Proteomes" id="UP000590068"/>
    </source>
</evidence>
<accession>A0ABX1U8C3</accession>
<evidence type="ECO:0008006" key="3">
    <source>
        <dbReference type="Google" id="ProtNLM"/>
    </source>
</evidence>
<sequence>MYKFLLLAVVAVGLTACDGESSSNIKVPKLTPDEVKTLNALASGVNRDYDWKATSSSEDKADLDDSVTAVQFSTVKPFTIDRVDAELPTETHKIFTYEWAIGLDKDGYLLPGSKTHKLEVGIPGLATTEDKLKELLEQDNLTPEDQIRKAVYTNFALPMALGEPELGGIKSFDELTTELVLEKSDKPLCEYLKPNQSPRTDFSMSCSIPAKLSPFNEITVISLDQQPGGPVYYKNDNGETYQAYKFLQDVEVNGTTLPSADVLIHPGIGIISVQDLSVINGINENGIKTTQTKWEWFNNSANILTQDSQ</sequence>
<name>A0ABX1U8C3_9VIBR</name>
<dbReference type="Proteomes" id="UP000590068">
    <property type="component" value="Unassembled WGS sequence"/>
</dbReference>
<dbReference type="PROSITE" id="PS51257">
    <property type="entry name" value="PROKAR_LIPOPROTEIN"/>
    <property type="match status" value="1"/>
</dbReference>
<keyword evidence="2" id="KW-1185">Reference proteome</keyword>
<reference evidence="1 2" key="1">
    <citation type="submission" date="2020-04" db="EMBL/GenBank/DDBJ databases">
        <title>WGS-Seq of Vibrio isolated by the O'Toole Lab.</title>
        <authorList>
            <person name="Mckone K.P."/>
            <person name="Whitaker R."/>
            <person name="Sevigney J.L."/>
            <person name="Herring J.B."/>
            <person name="O'Toole G."/>
        </authorList>
    </citation>
    <scope>NUCLEOTIDE SEQUENCE [LARGE SCALE GENOMIC DNA]</scope>
    <source>
        <strain evidence="1 2">BS_02</strain>
    </source>
</reference>
<organism evidence="1 2">
    <name type="scientific">Vibrio breoganii</name>
    <dbReference type="NCBI Taxonomy" id="553239"/>
    <lineage>
        <taxon>Bacteria</taxon>
        <taxon>Pseudomonadati</taxon>
        <taxon>Pseudomonadota</taxon>
        <taxon>Gammaproteobacteria</taxon>
        <taxon>Vibrionales</taxon>
        <taxon>Vibrionaceae</taxon>
        <taxon>Vibrio</taxon>
    </lineage>
</organism>
<gene>
    <name evidence="1" type="ORF">HJ568_11970</name>
</gene>
<evidence type="ECO:0000313" key="1">
    <source>
        <dbReference type="EMBL" id="NMR70691.1"/>
    </source>
</evidence>
<dbReference type="EMBL" id="JABCJR010000021">
    <property type="protein sequence ID" value="NMR70691.1"/>
    <property type="molecule type" value="Genomic_DNA"/>
</dbReference>
<dbReference type="RefSeq" id="WP_102443039.1">
    <property type="nucleotide sequence ID" value="NZ_JABBXC010000019.1"/>
</dbReference>
<comment type="caution">
    <text evidence="1">The sequence shown here is derived from an EMBL/GenBank/DDBJ whole genome shotgun (WGS) entry which is preliminary data.</text>
</comment>